<feature type="domain" description="Alpha/beta hydrolase fold-3" evidence="2">
    <location>
        <begin position="108"/>
        <end position="200"/>
    </location>
</feature>
<dbReference type="InterPro" id="IPR050300">
    <property type="entry name" value="GDXG_lipolytic_enzyme"/>
</dbReference>
<organism evidence="3 4">
    <name type="scientific">Exophiala sideris</name>
    <dbReference type="NCBI Taxonomy" id="1016849"/>
    <lineage>
        <taxon>Eukaryota</taxon>
        <taxon>Fungi</taxon>
        <taxon>Dikarya</taxon>
        <taxon>Ascomycota</taxon>
        <taxon>Pezizomycotina</taxon>
        <taxon>Eurotiomycetes</taxon>
        <taxon>Chaetothyriomycetidae</taxon>
        <taxon>Chaetothyriales</taxon>
        <taxon>Herpotrichiellaceae</taxon>
        <taxon>Exophiala</taxon>
    </lineage>
</organism>
<proteinExistence type="predicted"/>
<evidence type="ECO:0000259" key="2">
    <source>
        <dbReference type="Pfam" id="PF07859"/>
    </source>
</evidence>
<reference evidence="3 4" key="1">
    <citation type="submission" date="2023-08" db="EMBL/GenBank/DDBJ databases">
        <title>Black Yeasts Isolated from many extreme environments.</title>
        <authorList>
            <person name="Coleine C."/>
            <person name="Stajich J.E."/>
            <person name="Selbmann L."/>
        </authorList>
    </citation>
    <scope>NUCLEOTIDE SEQUENCE [LARGE SCALE GENOMIC DNA]</scope>
    <source>
        <strain evidence="3 4">CCFEE 6328</strain>
    </source>
</reference>
<evidence type="ECO:0000313" key="3">
    <source>
        <dbReference type="EMBL" id="KAK5060717.1"/>
    </source>
</evidence>
<dbReference type="Gene3D" id="3.40.50.1820">
    <property type="entry name" value="alpha/beta hydrolase"/>
    <property type="match status" value="1"/>
</dbReference>
<keyword evidence="1" id="KW-0378">Hydrolase</keyword>
<dbReference type="PANTHER" id="PTHR48081">
    <property type="entry name" value="AB HYDROLASE SUPERFAMILY PROTEIN C4A8.06C"/>
    <property type="match status" value="1"/>
</dbReference>
<dbReference type="SUPFAM" id="SSF53474">
    <property type="entry name" value="alpha/beta-Hydrolases"/>
    <property type="match status" value="1"/>
</dbReference>
<dbReference type="EMBL" id="JAVRRF010000010">
    <property type="protein sequence ID" value="KAK5060717.1"/>
    <property type="molecule type" value="Genomic_DNA"/>
</dbReference>
<name>A0ABR0JCH1_9EURO</name>
<evidence type="ECO:0000256" key="1">
    <source>
        <dbReference type="ARBA" id="ARBA00022801"/>
    </source>
</evidence>
<gene>
    <name evidence="3" type="ORF">LTR69_005316</name>
</gene>
<protein>
    <recommendedName>
        <fullName evidence="2">Alpha/beta hydrolase fold-3 domain-containing protein</fullName>
    </recommendedName>
</protein>
<dbReference type="PANTHER" id="PTHR48081:SF31">
    <property type="entry name" value="STERYL ACETYL HYDROLASE MUG81-RELATED"/>
    <property type="match status" value="1"/>
</dbReference>
<comment type="caution">
    <text evidence="3">The sequence shown here is derived from an EMBL/GenBank/DDBJ whole genome shotgun (WGS) entry which is preliminary data.</text>
</comment>
<evidence type="ECO:0000313" key="4">
    <source>
        <dbReference type="Proteomes" id="UP001345691"/>
    </source>
</evidence>
<dbReference type="Proteomes" id="UP001345691">
    <property type="component" value="Unassembled WGS sequence"/>
</dbReference>
<accession>A0ABR0JCH1</accession>
<sequence length="239" mass="25880">MAATFKDKALLVPAFSLVIARALLAFIASPFRGKNGAPTVTEHVINTALRTFFLHSSVAQLQLICPPFVSTYEGWCKKRSIRRDIVDIPKTKAKGFWVGSKDSAKYHMVYFHGGGFVMPGLPPHIDFLWRLVESSNGKLAVFAVAYTLAPKDVYPLQIGECVEALRYVLSLPGRTPQTTLLGGDSAGGPLLLAVLSHVSGHPHPQSNIVRPLDISGKLCSAIAMAPMTSCDDSKFKSLC</sequence>
<keyword evidence="4" id="KW-1185">Reference proteome</keyword>
<dbReference type="InterPro" id="IPR029058">
    <property type="entry name" value="AB_hydrolase_fold"/>
</dbReference>
<dbReference type="Pfam" id="PF07859">
    <property type="entry name" value="Abhydrolase_3"/>
    <property type="match status" value="1"/>
</dbReference>
<dbReference type="InterPro" id="IPR013094">
    <property type="entry name" value="AB_hydrolase_3"/>
</dbReference>